<proteinExistence type="predicted"/>
<dbReference type="SUPFAM" id="SSF53383">
    <property type="entry name" value="PLP-dependent transferases"/>
    <property type="match status" value="2"/>
</dbReference>
<protein>
    <recommendedName>
        <fullName evidence="2">DegT/DnrJ/EryC1/StrS aminotransferase family protein</fullName>
    </recommendedName>
</protein>
<dbReference type="GO" id="GO:0008483">
    <property type="term" value="F:transaminase activity"/>
    <property type="evidence" value="ECO:0007669"/>
    <property type="project" value="TreeGrafter"/>
</dbReference>
<sequence length="761" mass="87179">MEFKLCEDMFGSDEVDAVISVTKSDKWTMGPCVEKFEKEFAEKFNFNYALMVNSGSSANLLALTALCNHKRYKHLKPGDEILVPAVCWSTSVYPIIQNNLKPIFVDSNPETLNIDAEDIEKYPNAKGIVFVHVLGNSTNMDKAMEIVKRKNMVALEDTCESLTSKFNNVFLGGFGDMGTFSFYYSHHMTTIEGGMIVCKTQEDYDILKCIRSHGWTRYSENVVSKNYDCVNKKFCFVDIGYNLRPMEFQGSIGSVQLKHIDARNKIRLINYNNINTKILNHRKNNNFIKIPNATPGCEAQWFCIPLLLNTSFSGKKLNELMEYLDSKQIENRPIITGNFVRQPVMDIIDKHVDPKDYPGAEIIHNTGLYIGCPTNTILSDEKLNLLVDTIFGFDLFNKPILFFKEPFNIEKSIPYVTDAIKSTWISMDGVYLDKCKELLKPIVGCEHIILTLTGSSAIRCMVKCLKFRYPDCKKIYVPNNIFMACINVLLHEFPMEYIEVIDVDVDTLNIENVDNLEKNSALFVVHNVCGITNIPKIKRDRPDLIIFEDNSEGYFGSYEEFPTGSQGIASAMSFNMNKNFTSGAGGAFCTNDKELYDYILSYSRQGFTEKKFYHQMVGDNLRMTNVTAAILLSQIEQANDILKEKKTILETYKKYIVETKCNILTQKISENTESSFWSFVFRIKDNESYAKIEEQLDKFNIDTRPMFLPVQNFDHLNNITHTPNTNSVKIFNEYFYLPSNNVNENTIKYIINCINKIIEPN</sequence>
<dbReference type="InterPro" id="IPR000653">
    <property type="entry name" value="DegT/StrS_aminotransferase"/>
</dbReference>
<evidence type="ECO:0008006" key="2">
    <source>
        <dbReference type="Google" id="ProtNLM"/>
    </source>
</evidence>
<dbReference type="GO" id="GO:0000271">
    <property type="term" value="P:polysaccharide biosynthetic process"/>
    <property type="evidence" value="ECO:0007669"/>
    <property type="project" value="TreeGrafter"/>
</dbReference>
<dbReference type="PANTHER" id="PTHR30244:SF34">
    <property type="entry name" value="DTDP-4-AMINO-4,6-DIDEOXYGALACTOSE TRANSAMINASE"/>
    <property type="match status" value="1"/>
</dbReference>
<dbReference type="CDD" id="cd00616">
    <property type="entry name" value="AHBA_syn"/>
    <property type="match status" value="1"/>
</dbReference>
<name>A0A6C0EH15_9ZZZZ</name>
<dbReference type="InterPro" id="IPR015424">
    <property type="entry name" value="PyrdxlP-dep_Trfase"/>
</dbReference>
<dbReference type="PANTHER" id="PTHR30244">
    <property type="entry name" value="TRANSAMINASE"/>
    <property type="match status" value="1"/>
</dbReference>
<dbReference type="InterPro" id="IPR015422">
    <property type="entry name" value="PyrdxlP-dep_Trfase_small"/>
</dbReference>
<dbReference type="InterPro" id="IPR015421">
    <property type="entry name" value="PyrdxlP-dep_Trfase_major"/>
</dbReference>
<dbReference type="EMBL" id="MN738857">
    <property type="protein sequence ID" value="QHT28444.1"/>
    <property type="molecule type" value="Genomic_DNA"/>
</dbReference>
<dbReference type="AlphaFoldDB" id="A0A6C0EH15"/>
<evidence type="ECO:0000313" key="1">
    <source>
        <dbReference type="EMBL" id="QHT28444.1"/>
    </source>
</evidence>
<dbReference type="GO" id="GO:0030170">
    <property type="term" value="F:pyridoxal phosphate binding"/>
    <property type="evidence" value="ECO:0007669"/>
    <property type="project" value="TreeGrafter"/>
</dbReference>
<dbReference type="Pfam" id="PF01041">
    <property type="entry name" value="DegT_DnrJ_EryC1"/>
    <property type="match status" value="2"/>
</dbReference>
<reference evidence="1" key="1">
    <citation type="journal article" date="2020" name="Nature">
        <title>Giant virus diversity and host interactions through global metagenomics.</title>
        <authorList>
            <person name="Schulz F."/>
            <person name="Roux S."/>
            <person name="Paez-Espino D."/>
            <person name="Jungbluth S."/>
            <person name="Walsh D.A."/>
            <person name="Denef V.J."/>
            <person name="McMahon K.D."/>
            <person name="Konstantinidis K.T."/>
            <person name="Eloe-Fadrosh E.A."/>
            <person name="Kyrpides N.C."/>
            <person name="Woyke T."/>
        </authorList>
    </citation>
    <scope>NUCLEOTIDE SEQUENCE</scope>
    <source>
        <strain evidence="1">GVMAG-M-3300001348-25</strain>
    </source>
</reference>
<dbReference type="Gene3D" id="3.40.640.10">
    <property type="entry name" value="Type I PLP-dependent aspartate aminotransferase-like (Major domain)"/>
    <property type="match status" value="2"/>
</dbReference>
<organism evidence="1">
    <name type="scientific">viral metagenome</name>
    <dbReference type="NCBI Taxonomy" id="1070528"/>
    <lineage>
        <taxon>unclassified sequences</taxon>
        <taxon>metagenomes</taxon>
        <taxon>organismal metagenomes</taxon>
    </lineage>
</organism>
<dbReference type="Gene3D" id="3.90.1150.10">
    <property type="entry name" value="Aspartate Aminotransferase, domain 1"/>
    <property type="match status" value="2"/>
</dbReference>
<accession>A0A6C0EH15</accession>